<evidence type="ECO:0000313" key="1">
    <source>
        <dbReference type="EMBL" id="GMN34508.1"/>
    </source>
</evidence>
<accession>A0AA88CTM9</accession>
<name>A0AA88CTM9_FICCA</name>
<dbReference type="EMBL" id="BTGU01000004">
    <property type="protein sequence ID" value="GMN34508.1"/>
    <property type="molecule type" value="Genomic_DNA"/>
</dbReference>
<keyword evidence="2" id="KW-1185">Reference proteome</keyword>
<protein>
    <submittedName>
        <fullName evidence="1">Uncharacterized protein</fullName>
    </submittedName>
</protein>
<proteinExistence type="predicted"/>
<dbReference type="AlphaFoldDB" id="A0AA88CTM9"/>
<evidence type="ECO:0000313" key="2">
    <source>
        <dbReference type="Proteomes" id="UP001187192"/>
    </source>
</evidence>
<dbReference type="Proteomes" id="UP001187192">
    <property type="component" value="Unassembled WGS sequence"/>
</dbReference>
<gene>
    <name evidence="1" type="ORF">TIFTF001_004735</name>
</gene>
<reference evidence="1" key="1">
    <citation type="submission" date="2023-07" db="EMBL/GenBank/DDBJ databases">
        <title>draft genome sequence of fig (Ficus carica).</title>
        <authorList>
            <person name="Takahashi T."/>
            <person name="Nishimura K."/>
        </authorList>
    </citation>
    <scope>NUCLEOTIDE SEQUENCE</scope>
</reference>
<organism evidence="1 2">
    <name type="scientific">Ficus carica</name>
    <name type="common">Common fig</name>
    <dbReference type="NCBI Taxonomy" id="3494"/>
    <lineage>
        <taxon>Eukaryota</taxon>
        <taxon>Viridiplantae</taxon>
        <taxon>Streptophyta</taxon>
        <taxon>Embryophyta</taxon>
        <taxon>Tracheophyta</taxon>
        <taxon>Spermatophyta</taxon>
        <taxon>Magnoliopsida</taxon>
        <taxon>eudicotyledons</taxon>
        <taxon>Gunneridae</taxon>
        <taxon>Pentapetalae</taxon>
        <taxon>rosids</taxon>
        <taxon>fabids</taxon>
        <taxon>Rosales</taxon>
        <taxon>Moraceae</taxon>
        <taxon>Ficeae</taxon>
        <taxon>Ficus</taxon>
    </lineage>
</organism>
<comment type="caution">
    <text evidence="1">The sequence shown here is derived from an EMBL/GenBank/DDBJ whole genome shotgun (WGS) entry which is preliminary data.</text>
</comment>
<sequence length="98" mass="10752">MGKKKGEKGRNWEGERERCLGFVDARAMVGENPLALGEEGGVGRRRVAAGGVTVAGRVFSLLSQTSNFKLQTSNQSGTGSRRFWALWATIYGQFWPCQ</sequence>